<keyword evidence="5 7" id="KW-1133">Transmembrane helix</keyword>
<evidence type="ECO:0000256" key="5">
    <source>
        <dbReference type="ARBA" id="ARBA00022989"/>
    </source>
</evidence>
<dbReference type="InterPro" id="IPR035906">
    <property type="entry name" value="MetI-like_sf"/>
</dbReference>
<dbReference type="CDD" id="cd06261">
    <property type="entry name" value="TM_PBP2"/>
    <property type="match status" value="1"/>
</dbReference>
<dbReference type="Pfam" id="PF19300">
    <property type="entry name" value="BPD_transp_1_N"/>
    <property type="match status" value="1"/>
</dbReference>
<dbReference type="PANTHER" id="PTHR43163:SF6">
    <property type="entry name" value="DIPEPTIDE TRANSPORT SYSTEM PERMEASE PROTEIN DPPB-RELATED"/>
    <property type="match status" value="1"/>
</dbReference>
<evidence type="ECO:0000256" key="3">
    <source>
        <dbReference type="ARBA" id="ARBA00022475"/>
    </source>
</evidence>
<organism evidence="9 10">
    <name type="scientific">Rhodococcus opacus</name>
    <name type="common">Nocardia opaca</name>
    <dbReference type="NCBI Taxonomy" id="37919"/>
    <lineage>
        <taxon>Bacteria</taxon>
        <taxon>Bacillati</taxon>
        <taxon>Actinomycetota</taxon>
        <taxon>Actinomycetes</taxon>
        <taxon>Mycobacteriales</taxon>
        <taxon>Nocardiaceae</taxon>
        <taxon>Rhodococcus</taxon>
    </lineage>
</organism>
<proteinExistence type="inferred from homology"/>
<evidence type="ECO:0000256" key="1">
    <source>
        <dbReference type="ARBA" id="ARBA00004651"/>
    </source>
</evidence>
<dbReference type="InterPro" id="IPR045621">
    <property type="entry name" value="BPD_transp_1_N"/>
</dbReference>
<dbReference type="RefSeq" id="WP_105418442.1">
    <property type="nucleotide sequence ID" value="NZ_PUIO01000033.1"/>
</dbReference>
<dbReference type="GO" id="GO:0005886">
    <property type="term" value="C:plasma membrane"/>
    <property type="evidence" value="ECO:0007669"/>
    <property type="project" value="UniProtKB-SubCell"/>
</dbReference>
<comment type="caution">
    <text evidence="9">The sequence shown here is derived from an EMBL/GenBank/DDBJ whole genome shotgun (WGS) entry which is preliminary data.</text>
</comment>
<dbReference type="PROSITE" id="PS50928">
    <property type="entry name" value="ABC_TM1"/>
    <property type="match status" value="1"/>
</dbReference>
<comment type="subcellular location">
    <subcellularLocation>
        <location evidence="1 7">Cell membrane</location>
        <topology evidence="1 7">Multi-pass membrane protein</topology>
    </subcellularLocation>
</comment>
<evidence type="ECO:0000256" key="7">
    <source>
        <dbReference type="RuleBase" id="RU363032"/>
    </source>
</evidence>
<keyword evidence="2 7" id="KW-0813">Transport</keyword>
<accession>A0A2S8J4U1</accession>
<evidence type="ECO:0000313" key="9">
    <source>
        <dbReference type="EMBL" id="PQP21987.1"/>
    </source>
</evidence>
<dbReference type="Proteomes" id="UP000239290">
    <property type="component" value="Unassembled WGS sequence"/>
</dbReference>
<dbReference type="EMBL" id="PUIO01000033">
    <property type="protein sequence ID" value="PQP21987.1"/>
    <property type="molecule type" value="Genomic_DNA"/>
</dbReference>
<name>A0A2S8J4U1_RHOOP</name>
<dbReference type="InterPro" id="IPR000515">
    <property type="entry name" value="MetI-like"/>
</dbReference>
<evidence type="ECO:0000259" key="8">
    <source>
        <dbReference type="PROSITE" id="PS50928"/>
    </source>
</evidence>
<feature type="transmembrane region" description="Helical" evidence="7">
    <location>
        <begin position="9"/>
        <end position="27"/>
    </location>
</feature>
<feature type="transmembrane region" description="Helical" evidence="7">
    <location>
        <begin position="136"/>
        <end position="164"/>
    </location>
</feature>
<gene>
    <name evidence="9" type="ORF">C5613_24935</name>
</gene>
<protein>
    <submittedName>
        <fullName evidence="9">Peptide ABC transporter</fullName>
    </submittedName>
</protein>
<feature type="transmembrane region" description="Helical" evidence="7">
    <location>
        <begin position="176"/>
        <end position="196"/>
    </location>
</feature>
<reference evidence="10" key="1">
    <citation type="submission" date="2018-02" db="EMBL/GenBank/DDBJ databases">
        <title>Draft genome sequencing of Rhodococcus opacus KU647198.</title>
        <authorList>
            <person name="Zheng B.-X."/>
        </authorList>
    </citation>
    <scope>NUCLEOTIDE SEQUENCE [LARGE SCALE GENOMIC DNA]</scope>
    <source>
        <strain evidence="10">04-OD7</strain>
    </source>
</reference>
<dbReference type="Gene3D" id="1.10.3720.10">
    <property type="entry name" value="MetI-like"/>
    <property type="match status" value="1"/>
</dbReference>
<keyword evidence="6 7" id="KW-0472">Membrane</keyword>
<dbReference type="PANTHER" id="PTHR43163">
    <property type="entry name" value="DIPEPTIDE TRANSPORT SYSTEM PERMEASE PROTEIN DPPB-RELATED"/>
    <property type="match status" value="1"/>
</dbReference>
<dbReference type="AlphaFoldDB" id="A0A2S8J4U1"/>
<comment type="similarity">
    <text evidence="7">Belongs to the binding-protein-dependent transport system permease family.</text>
</comment>
<evidence type="ECO:0000256" key="4">
    <source>
        <dbReference type="ARBA" id="ARBA00022692"/>
    </source>
</evidence>
<keyword evidence="3" id="KW-1003">Cell membrane</keyword>
<sequence>MIKFIGHRILNMVPIVFLVILVSFLLIELVPGDPAVVVAGDNATPEQVQQTRIELGLDRNVLVRFFEYVGHVLTGNFGNSLVLQPGRNALSLIWEALPVTLSLTVLSLVIAVLVAVPLGVTAALRKGTWIDQFLTGMTALALALPPFVIGPLLVTLLAVSYRLFPAVGYQPLAAGFFVWISYLVLPAMALAINPIAEVARQIRGSLIDVLDQSYVRTANAKGLSSRRVIGKHAIKNAAIPAITVLGLQVTRVIGGTVVVEIVFAMSGIGALSVNAVLARDFPVVQALVLFSAFAVLITNLAVDATYGYFDPRQRKR</sequence>
<feature type="domain" description="ABC transmembrane type-1" evidence="8">
    <location>
        <begin position="97"/>
        <end position="302"/>
    </location>
</feature>
<dbReference type="GO" id="GO:0071916">
    <property type="term" value="F:dipeptide transmembrane transporter activity"/>
    <property type="evidence" value="ECO:0007669"/>
    <property type="project" value="TreeGrafter"/>
</dbReference>
<feature type="transmembrane region" description="Helical" evidence="7">
    <location>
        <begin position="101"/>
        <end position="124"/>
    </location>
</feature>
<keyword evidence="4 7" id="KW-0812">Transmembrane</keyword>
<dbReference type="Pfam" id="PF00528">
    <property type="entry name" value="BPD_transp_1"/>
    <property type="match status" value="1"/>
</dbReference>
<feature type="transmembrane region" description="Helical" evidence="7">
    <location>
        <begin position="283"/>
        <end position="309"/>
    </location>
</feature>
<evidence type="ECO:0000313" key="10">
    <source>
        <dbReference type="Proteomes" id="UP000239290"/>
    </source>
</evidence>
<feature type="transmembrane region" description="Helical" evidence="7">
    <location>
        <begin position="257"/>
        <end position="277"/>
    </location>
</feature>
<evidence type="ECO:0000256" key="2">
    <source>
        <dbReference type="ARBA" id="ARBA00022448"/>
    </source>
</evidence>
<dbReference type="SUPFAM" id="SSF161098">
    <property type="entry name" value="MetI-like"/>
    <property type="match status" value="1"/>
</dbReference>
<evidence type="ECO:0000256" key="6">
    <source>
        <dbReference type="ARBA" id="ARBA00023136"/>
    </source>
</evidence>